<evidence type="ECO:0000313" key="1">
    <source>
        <dbReference type="EMBL" id="TMS38079.1"/>
    </source>
</evidence>
<dbReference type="EMBL" id="CM016762">
    <property type="protein sequence ID" value="TMS38079.1"/>
    <property type="molecule type" value="Genomic_DNA"/>
</dbReference>
<protein>
    <submittedName>
        <fullName evidence="1">Uncharacterized protein</fullName>
    </submittedName>
</protein>
<accession>A0A4U8UYT1</accession>
<sequence length="84" mass="9869">MACFRKRFLKACEESINRQERKLNVIRTVFPRRAKVSMFESSSGRDARGEREWLLVYLLAQAHHKRLRAGPTTPAHIFNAISRR</sequence>
<organism evidence="1 2">
    <name type="scientific">Steinernema carpocapsae</name>
    <name type="common">Entomopathogenic nematode</name>
    <dbReference type="NCBI Taxonomy" id="34508"/>
    <lineage>
        <taxon>Eukaryota</taxon>
        <taxon>Metazoa</taxon>
        <taxon>Ecdysozoa</taxon>
        <taxon>Nematoda</taxon>
        <taxon>Chromadorea</taxon>
        <taxon>Rhabditida</taxon>
        <taxon>Tylenchina</taxon>
        <taxon>Panagrolaimomorpha</taxon>
        <taxon>Strongyloidoidea</taxon>
        <taxon>Steinernematidae</taxon>
        <taxon>Steinernema</taxon>
    </lineage>
</organism>
<evidence type="ECO:0000313" key="2">
    <source>
        <dbReference type="Proteomes" id="UP000298663"/>
    </source>
</evidence>
<name>A0A4U8UYT1_STECR</name>
<comment type="caution">
    <text evidence="1">The sequence shown here is derived from an EMBL/GenBank/DDBJ whole genome shotgun (WGS) entry which is preliminary data.</text>
</comment>
<reference evidence="1 2" key="1">
    <citation type="journal article" date="2015" name="Genome Biol.">
        <title>Comparative genomics of Steinernema reveals deeply conserved gene regulatory networks.</title>
        <authorList>
            <person name="Dillman A.R."/>
            <person name="Macchietto M."/>
            <person name="Porter C.F."/>
            <person name="Rogers A."/>
            <person name="Williams B."/>
            <person name="Antoshechkin I."/>
            <person name="Lee M.M."/>
            <person name="Goodwin Z."/>
            <person name="Lu X."/>
            <person name="Lewis E.E."/>
            <person name="Goodrich-Blair H."/>
            <person name="Stock S.P."/>
            <person name="Adams B.J."/>
            <person name="Sternberg P.W."/>
            <person name="Mortazavi A."/>
        </authorList>
    </citation>
    <scope>NUCLEOTIDE SEQUENCE [LARGE SCALE GENOMIC DNA]</scope>
    <source>
        <strain evidence="1 2">ALL</strain>
    </source>
</reference>
<proteinExistence type="predicted"/>
<keyword evidence="2" id="KW-1185">Reference proteome</keyword>
<gene>
    <name evidence="1" type="ORF">L596_004882</name>
</gene>
<reference evidence="1 2" key="2">
    <citation type="journal article" date="2019" name="G3 (Bethesda)">
        <title>Hybrid Assembly of the Genome of the Entomopathogenic Nematode Steinernema carpocapsae Identifies the X-Chromosome.</title>
        <authorList>
            <person name="Serra L."/>
            <person name="Macchietto M."/>
            <person name="Macias-Munoz A."/>
            <person name="McGill C.J."/>
            <person name="Rodriguez I.M."/>
            <person name="Rodriguez B."/>
            <person name="Murad R."/>
            <person name="Mortazavi A."/>
        </authorList>
    </citation>
    <scope>NUCLEOTIDE SEQUENCE [LARGE SCALE GENOMIC DNA]</scope>
    <source>
        <strain evidence="1 2">ALL</strain>
    </source>
</reference>
<dbReference type="AlphaFoldDB" id="A0A4U8UYT1"/>
<dbReference type="Proteomes" id="UP000298663">
    <property type="component" value="Chromosome X"/>
</dbReference>
<dbReference type="EMBL" id="AZBU02000001">
    <property type="protein sequence ID" value="TMS38079.1"/>
    <property type="molecule type" value="Genomic_DNA"/>
</dbReference>